<gene>
    <name evidence="1" type="ORF">AB0H72_20635</name>
</gene>
<evidence type="ECO:0000313" key="2">
    <source>
        <dbReference type="Proteomes" id="UP001551658"/>
    </source>
</evidence>
<accession>A0ABV3FBT1</accession>
<protein>
    <recommendedName>
        <fullName evidence="3">PE family protein</fullName>
    </recommendedName>
</protein>
<name>A0ABV3FBT1_9NOCA</name>
<keyword evidence="2" id="KW-1185">Reference proteome</keyword>
<organism evidence="1 2">
    <name type="scientific">Nocardia fusca</name>
    <dbReference type="NCBI Taxonomy" id="941183"/>
    <lineage>
        <taxon>Bacteria</taxon>
        <taxon>Bacillati</taxon>
        <taxon>Actinomycetota</taxon>
        <taxon>Actinomycetes</taxon>
        <taxon>Mycobacteriales</taxon>
        <taxon>Nocardiaceae</taxon>
        <taxon>Nocardia</taxon>
    </lineage>
</organism>
<dbReference type="Proteomes" id="UP001551658">
    <property type="component" value="Unassembled WGS sequence"/>
</dbReference>
<dbReference type="EMBL" id="JBFAIH010000012">
    <property type="protein sequence ID" value="MEV0365107.1"/>
    <property type="molecule type" value="Genomic_DNA"/>
</dbReference>
<reference evidence="1 2" key="1">
    <citation type="submission" date="2024-06" db="EMBL/GenBank/DDBJ databases">
        <title>The Natural Products Discovery Center: Release of the First 8490 Sequenced Strains for Exploring Actinobacteria Biosynthetic Diversity.</title>
        <authorList>
            <person name="Kalkreuter E."/>
            <person name="Kautsar S.A."/>
            <person name="Yang D."/>
            <person name="Bader C.D."/>
            <person name="Teijaro C.N."/>
            <person name="Fluegel L."/>
            <person name="Davis C.M."/>
            <person name="Simpson J.R."/>
            <person name="Lauterbach L."/>
            <person name="Steele A.D."/>
            <person name="Gui C."/>
            <person name="Meng S."/>
            <person name="Li G."/>
            <person name="Viehrig K."/>
            <person name="Ye F."/>
            <person name="Su P."/>
            <person name="Kiefer A.F."/>
            <person name="Nichols A."/>
            <person name="Cepeda A.J."/>
            <person name="Yan W."/>
            <person name="Fan B."/>
            <person name="Jiang Y."/>
            <person name="Adhikari A."/>
            <person name="Zheng C.-J."/>
            <person name="Schuster L."/>
            <person name="Cowan T.M."/>
            <person name="Smanski M.J."/>
            <person name="Chevrette M.G."/>
            <person name="De Carvalho L.P.S."/>
            <person name="Shen B."/>
        </authorList>
    </citation>
    <scope>NUCLEOTIDE SEQUENCE [LARGE SCALE GENOMIC DNA]</scope>
    <source>
        <strain evidence="1 2">NPDC050671</strain>
    </source>
</reference>
<comment type="caution">
    <text evidence="1">The sequence shown here is derived from an EMBL/GenBank/DDBJ whole genome shotgun (WGS) entry which is preliminary data.</text>
</comment>
<dbReference type="RefSeq" id="WP_357981040.1">
    <property type="nucleotide sequence ID" value="NZ_JBFAIH010000012.1"/>
</dbReference>
<proteinExistence type="predicted"/>
<evidence type="ECO:0000313" key="1">
    <source>
        <dbReference type="EMBL" id="MEV0365107.1"/>
    </source>
</evidence>
<sequence>MNQTAIDYGQAQIAAFSNGAAAGEIRYDPDVARQAAAEYQKMIIGLIEIRDRLLEAINPNGFGGFKSAQDLQKGFGRKASDGVDVLNQLVEGAMRLQEAYFRSGNMIAEADQCNASRTRFVADSAALRDPS</sequence>
<evidence type="ECO:0008006" key="3">
    <source>
        <dbReference type="Google" id="ProtNLM"/>
    </source>
</evidence>